<comment type="caution">
    <text evidence="1">The sequence shown here is derived from an EMBL/GenBank/DDBJ whole genome shotgun (WGS) entry which is preliminary data.</text>
</comment>
<sequence>MEMGQWDISRKAIKREVRNKSCASKRSGLDRQTVCTTPPPTPRQLNVPSIAISGLGWRRAVGSCEHSQGIRVVRVESAEPQERLPRLRQRCLRRLLLVVAGEPPGAGRNINRLLGRKVGLVDRKVPPSPSRDAGSSIVAQVGVSLFIKTLPAPHALKPSLQKFFFLSPSLSQRLIQPSLLATQRGQLFGLTLNAGTLKEKRRMSSDEDHEDIIIDHRMLRWDRQVLLQLVKTPTYGSFSVLSLCCSRART</sequence>
<gene>
    <name evidence="1" type="ORF">EYF80_026420</name>
</gene>
<evidence type="ECO:0000313" key="2">
    <source>
        <dbReference type="Proteomes" id="UP000314294"/>
    </source>
</evidence>
<reference evidence="1 2" key="1">
    <citation type="submission" date="2019-03" db="EMBL/GenBank/DDBJ databases">
        <title>First draft genome of Liparis tanakae, snailfish: a comprehensive survey of snailfish specific genes.</title>
        <authorList>
            <person name="Kim W."/>
            <person name="Song I."/>
            <person name="Jeong J.-H."/>
            <person name="Kim D."/>
            <person name="Kim S."/>
            <person name="Ryu S."/>
            <person name="Song J.Y."/>
            <person name="Lee S.K."/>
        </authorList>
    </citation>
    <scope>NUCLEOTIDE SEQUENCE [LARGE SCALE GENOMIC DNA]</scope>
    <source>
        <tissue evidence="1">Muscle</tissue>
    </source>
</reference>
<protein>
    <submittedName>
        <fullName evidence="1">Uncharacterized protein</fullName>
    </submittedName>
</protein>
<keyword evidence="2" id="KW-1185">Reference proteome</keyword>
<organism evidence="1 2">
    <name type="scientific">Liparis tanakae</name>
    <name type="common">Tanaka's snailfish</name>
    <dbReference type="NCBI Taxonomy" id="230148"/>
    <lineage>
        <taxon>Eukaryota</taxon>
        <taxon>Metazoa</taxon>
        <taxon>Chordata</taxon>
        <taxon>Craniata</taxon>
        <taxon>Vertebrata</taxon>
        <taxon>Euteleostomi</taxon>
        <taxon>Actinopterygii</taxon>
        <taxon>Neopterygii</taxon>
        <taxon>Teleostei</taxon>
        <taxon>Neoteleostei</taxon>
        <taxon>Acanthomorphata</taxon>
        <taxon>Eupercaria</taxon>
        <taxon>Perciformes</taxon>
        <taxon>Cottioidei</taxon>
        <taxon>Cottales</taxon>
        <taxon>Liparidae</taxon>
        <taxon>Liparis</taxon>
    </lineage>
</organism>
<dbReference type="EMBL" id="SRLO01000275">
    <property type="protein sequence ID" value="TNN63318.1"/>
    <property type="molecule type" value="Genomic_DNA"/>
</dbReference>
<dbReference type="AlphaFoldDB" id="A0A4Z2HBS6"/>
<proteinExistence type="predicted"/>
<name>A0A4Z2HBS6_9TELE</name>
<accession>A0A4Z2HBS6</accession>
<dbReference type="Proteomes" id="UP000314294">
    <property type="component" value="Unassembled WGS sequence"/>
</dbReference>
<evidence type="ECO:0000313" key="1">
    <source>
        <dbReference type="EMBL" id="TNN63318.1"/>
    </source>
</evidence>